<keyword evidence="2" id="KW-0472">Membrane</keyword>
<evidence type="ECO:0000256" key="2">
    <source>
        <dbReference type="SAM" id="Phobius"/>
    </source>
</evidence>
<gene>
    <name evidence="3" type="ORF">LY90DRAFT_674741</name>
</gene>
<keyword evidence="2" id="KW-1133">Transmembrane helix</keyword>
<evidence type="ECO:0000256" key="1">
    <source>
        <dbReference type="SAM" id="MobiDB-lite"/>
    </source>
</evidence>
<comment type="caution">
    <text evidence="3">The sequence shown here is derived from an EMBL/GenBank/DDBJ whole genome shotgun (WGS) entry which is preliminary data.</text>
</comment>
<dbReference type="STRING" id="1754190.A0A1Y2ATS5"/>
<feature type="transmembrane region" description="Helical" evidence="2">
    <location>
        <begin position="170"/>
        <end position="192"/>
    </location>
</feature>
<feature type="region of interest" description="Disordered" evidence="1">
    <location>
        <begin position="336"/>
        <end position="355"/>
    </location>
</feature>
<feature type="compositionally biased region" description="Low complexity" evidence="1">
    <location>
        <begin position="336"/>
        <end position="354"/>
    </location>
</feature>
<dbReference type="Proteomes" id="UP000193920">
    <property type="component" value="Unassembled WGS sequence"/>
</dbReference>
<accession>A0A1Y2ATS5</accession>
<name>A0A1Y2ATS5_9FUNG</name>
<keyword evidence="2" id="KW-0812">Transmembrane</keyword>
<dbReference type="EMBL" id="MCOG01000207">
    <property type="protein sequence ID" value="ORY25896.1"/>
    <property type="molecule type" value="Genomic_DNA"/>
</dbReference>
<proteinExistence type="predicted"/>
<organism evidence="3 4">
    <name type="scientific">Neocallimastix californiae</name>
    <dbReference type="NCBI Taxonomy" id="1754190"/>
    <lineage>
        <taxon>Eukaryota</taxon>
        <taxon>Fungi</taxon>
        <taxon>Fungi incertae sedis</taxon>
        <taxon>Chytridiomycota</taxon>
        <taxon>Chytridiomycota incertae sedis</taxon>
        <taxon>Neocallimastigomycetes</taxon>
        <taxon>Neocallimastigales</taxon>
        <taxon>Neocallimastigaceae</taxon>
        <taxon>Neocallimastix</taxon>
    </lineage>
</organism>
<sequence length="396" mass="47480">MLSEADYSYALSQKQYFIENGTDATYMQWLLSKGTNFTCYLEYLNSIDGEQKLNNKIDEIRTIIYAIHRPIKFLFFYWTILIFILHKFNMKKPVMKIILFHFILRITRDTNGEILSIQCKYDVTSPEMHPFRWFLTRQIAVALWYCGEIVGDWYPLLRTRTLAKNQKSMWFVYISCGIFNLSKIALIFIHFIKLSPKDLYKKDGEYQKDTVDMFYFTYWYIQLIIIYACMIYEFAVYYVLRKNLSQITQKSGFIKKFKTVSQYRILVSAFISLTFLPIISITIIIKYYYYKVYNYHHLDFSFDEIRKSINNLQYYMIFIDQILLLHSKDETVYTSTSTLPSWSTSKSNPSTPKNSKGHYKISIINSSFLNNNSMDNIYYYKEDSHLYIFLSFIYII</sequence>
<protein>
    <submittedName>
        <fullName evidence="3">Uncharacterized protein</fullName>
    </submittedName>
</protein>
<keyword evidence="4" id="KW-1185">Reference proteome</keyword>
<feature type="transmembrane region" description="Helical" evidence="2">
    <location>
        <begin position="218"/>
        <end position="240"/>
    </location>
</feature>
<evidence type="ECO:0000313" key="4">
    <source>
        <dbReference type="Proteomes" id="UP000193920"/>
    </source>
</evidence>
<reference evidence="3 4" key="1">
    <citation type="submission" date="2016-08" db="EMBL/GenBank/DDBJ databases">
        <title>A Parts List for Fungal Cellulosomes Revealed by Comparative Genomics.</title>
        <authorList>
            <consortium name="DOE Joint Genome Institute"/>
            <person name="Haitjema C.H."/>
            <person name="Gilmore S.P."/>
            <person name="Henske J.K."/>
            <person name="Solomon K.V."/>
            <person name="De Groot R."/>
            <person name="Kuo A."/>
            <person name="Mondo S.J."/>
            <person name="Salamov A.A."/>
            <person name="Labutti K."/>
            <person name="Zhao Z."/>
            <person name="Chiniquy J."/>
            <person name="Barry K."/>
            <person name="Brewer H.M."/>
            <person name="Purvine S.O."/>
            <person name="Wright A.T."/>
            <person name="Boxma B."/>
            <person name="Van Alen T."/>
            <person name="Hackstein J.H."/>
            <person name="Baker S.E."/>
            <person name="Grigoriev I.V."/>
            <person name="O'Malley M.A."/>
        </authorList>
    </citation>
    <scope>NUCLEOTIDE SEQUENCE [LARGE SCALE GENOMIC DNA]</scope>
    <source>
        <strain evidence="3 4">G1</strain>
    </source>
</reference>
<feature type="transmembrane region" description="Helical" evidence="2">
    <location>
        <begin position="63"/>
        <end position="85"/>
    </location>
</feature>
<dbReference type="AlphaFoldDB" id="A0A1Y2ATS5"/>
<feature type="transmembrane region" description="Helical" evidence="2">
    <location>
        <begin position="265"/>
        <end position="289"/>
    </location>
</feature>
<evidence type="ECO:0000313" key="3">
    <source>
        <dbReference type="EMBL" id="ORY25896.1"/>
    </source>
</evidence>